<comment type="subcellular location">
    <subcellularLocation>
        <location evidence="1">Membrane</location>
        <topology evidence="1">Multi-pass membrane protein</topology>
    </subcellularLocation>
</comment>
<keyword evidence="9" id="KW-1185">Reference proteome</keyword>
<dbReference type="InterPro" id="IPR007816">
    <property type="entry name" value="ResB-like_domain"/>
</dbReference>
<reference evidence="8 9" key="1">
    <citation type="submission" date="2022-08" db="EMBL/GenBank/DDBJ databases">
        <title>novel species in genus Aeromicrobium.</title>
        <authorList>
            <person name="Ye L."/>
        </authorList>
    </citation>
    <scope>NUCLEOTIDE SEQUENCE [LARGE SCALE GENOMIC DNA]</scope>
    <source>
        <strain evidence="9">zg-Y1379</strain>
    </source>
</reference>
<dbReference type="RefSeq" id="WP_232403850.1">
    <property type="nucleotide sequence ID" value="NZ_CP102173.1"/>
</dbReference>
<dbReference type="PANTHER" id="PTHR31566">
    <property type="entry name" value="CYTOCHROME C BIOGENESIS PROTEIN CCS1, CHLOROPLASTIC"/>
    <property type="match status" value="1"/>
</dbReference>
<evidence type="ECO:0000313" key="9">
    <source>
        <dbReference type="Proteomes" id="UP001316184"/>
    </source>
</evidence>
<sequence>MSSNAVSELGGRELTRWFWRQLTSMRTALMLLLLLAIAAVPGSLVPQRGVDAQAVETYFLEHPKSAPILDDLGFFSVYSSPWFSAVYLLLMVSLVGCILPRAFVYYRALRARPPKAPRNFSRLPASASFETDSSPDEVVAAARRALGRSRIDVVDRDGVREVSAEKGFLREAGNLLFHVSIVVVLIGVAVGTLFGYRGSVIVTDGGGQFANSLPQYDEFSSGTLFHTDDLPPFSLTLDKVTAKFQPFGSPQAGAPREFRATGTYSAKPGDDPKPFDIEVNHPLAIGNTSVYLLGQGYAPVFKITDANGDVVYNDAVPFLPADATYTSNGIIKVPDAQPEQLGFQGFFIPTAVTQNGKDLSTSAHPAAANPLVGLNVWHGDLGLDDGTSQSVFTLDKSKMQQYTVGDQNFRVSLQPGMTADLPDGGTIEFTELRQFARFQIGSSPLVKVPLFGIIAGLIGLMASLTIKPRRTWIRTRQDGSRTVVEVAVLDRVPRDDLPADLDDFLERFKDQLGHTEEKKLV</sequence>
<proteinExistence type="predicted"/>
<evidence type="ECO:0000259" key="7">
    <source>
        <dbReference type="Pfam" id="PF05140"/>
    </source>
</evidence>
<gene>
    <name evidence="8" type="ORF">NQV15_15900</name>
</gene>
<accession>A0ABY5M669</accession>
<keyword evidence="2 6" id="KW-0812">Transmembrane</keyword>
<keyword evidence="4 6" id="KW-1133">Transmembrane helix</keyword>
<evidence type="ECO:0000256" key="3">
    <source>
        <dbReference type="ARBA" id="ARBA00022748"/>
    </source>
</evidence>
<dbReference type="EMBL" id="CP102173">
    <property type="protein sequence ID" value="UUP13312.1"/>
    <property type="molecule type" value="Genomic_DNA"/>
</dbReference>
<keyword evidence="5 6" id="KW-0472">Membrane</keyword>
<evidence type="ECO:0000313" key="8">
    <source>
        <dbReference type="EMBL" id="UUP13312.1"/>
    </source>
</evidence>
<evidence type="ECO:0000256" key="5">
    <source>
        <dbReference type="ARBA" id="ARBA00023136"/>
    </source>
</evidence>
<feature type="transmembrane region" description="Helical" evidence="6">
    <location>
        <begin position="448"/>
        <end position="466"/>
    </location>
</feature>
<dbReference type="Proteomes" id="UP001316184">
    <property type="component" value="Chromosome"/>
</dbReference>
<name>A0ABY5M669_9ACTN</name>
<feature type="domain" description="ResB-like" evidence="7">
    <location>
        <begin position="25"/>
        <end position="501"/>
    </location>
</feature>
<evidence type="ECO:0000256" key="1">
    <source>
        <dbReference type="ARBA" id="ARBA00004141"/>
    </source>
</evidence>
<keyword evidence="3" id="KW-0201">Cytochrome c-type biogenesis</keyword>
<feature type="transmembrane region" description="Helical" evidence="6">
    <location>
        <begin position="82"/>
        <end position="106"/>
    </location>
</feature>
<evidence type="ECO:0000256" key="4">
    <source>
        <dbReference type="ARBA" id="ARBA00022989"/>
    </source>
</evidence>
<feature type="transmembrane region" description="Helical" evidence="6">
    <location>
        <begin position="175"/>
        <end position="196"/>
    </location>
</feature>
<evidence type="ECO:0000256" key="6">
    <source>
        <dbReference type="SAM" id="Phobius"/>
    </source>
</evidence>
<dbReference type="PANTHER" id="PTHR31566:SF0">
    <property type="entry name" value="CYTOCHROME C BIOGENESIS PROTEIN CCS1, CHLOROPLASTIC"/>
    <property type="match status" value="1"/>
</dbReference>
<dbReference type="InterPro" id="IPR023494">
    <property type="entry name" value="Cyt_c_bgen_Ccs1/CcsB/ResB"/>
</dbReference>
<evidence type="ECO:0000256" key="2">
    <source>
        <dbReference type="ARBA" id="ARBA00022692"/>
    </source>
</evidence>
<organism evidence="8 9">
    <name type="scientific">Aeromicrobium wangtongii</name>
    <dbReference type="NCBI Taxonomy" id="2969247"/>
    <lineage>
        <taxon>Bacteria</taxon>
        <taxon>Bacillati</taxon>
        <taxon>Actinomycetota</taxon>
        <taxon>Actinomycetes</taxon>
        <taxon>Propionibacteriales</taxon>
        <taxon>Nocardioidaceae</taxon>
        <taxon>Aeromicrobium</taxon>
    </lineage>
</organism>
<dbReference type="Pfam" id="PF05140">
    <property type="entry name" value="ResB"/>
    <property type="match status" value="1"/>
</dbReference>
<protein>
    <submittedName>
        <fullName evidence="8">Cytochrome c biogenesis protein ResB</fullName>
    </submittedName>
</protein>